<dbReference type="InterPro" id="IPR012338">
    <property type="entry name" value="Beta-lactam/transpept-like"/>
</dbReference>
<dbReference type="SUPFAM" id="SSF56601">
    <property type="entry name" value="beta-lactamase/transpeptidase-like"/>
    <property type="match status" value="1"/>
</dbReference>
<comment type="similarity">
    <text evidence="1">Belongs to the glutaminase family.</text>
</comment>
<keyword evidence="6" id="KW-1185">Reference proteome</keyword>
<sequence>MVHRELRDVAQAVSTCTLPEPVRIDGLVAAAHRRYLPLADGAVADCIPMLAAADPDLFAVAVTETDGEVHEVGDVGAPFTIQSISTPFVFALACEAHGHMVVREQVGVDNTGLPFGSVIAVELGDGHPRHCAAAGESRSHRSGPRHVRGRLRAAVLGARHRA</sequence>
<keyword evidence="3" id="KW-0378">Hydrolase</keyword>
<reference evidence="6" key="1">
    <citation type="journal article" date="2019" name="Int. J. Syst. Evol. Microbiol.">
        <title>The Global Catalogue of Microorganisms (GCM) 10K type strain sequencing project: providing services to taxonomists for standard genome sequencing and annotation.</title>
        <authorList>
            <consortium name="The Broad Institute Genomics Platform"/>
            <consortium name="The Broad Institute Genome Sequencing Center for Infectious Disease"/>
            <person name="Wu L."/>
            <person name="Ma J."/>
        </authorList>
    </citation>
    <scope>NUCLEOTIDE SEQUENCE [LARGE SCALE GENOMIC DNA]</scope>
    <source>
        <strain evidence="6">JCM 18542</strain>
    </source>
</reference>
<dbReference type="PANTHER" id="PTHR12544:SF48">
    <property type="entry name" value="GLUTAMINASE 1"/>
    <property type="match status" value="1"/>
</dbReference>
<evidence type="ECO:0000256" key="4">
    <source>
        <dbReference type="ARBA" id="ARBA00049534"/>
    </source>
</evidence>
<evidence type="ECO:0000313" key="5">
    <source>
        <dbReference type="EMBL" id="GAA4818418.1"/>
    </source>
</evidence>
<evidence type="ECO:0000313" key="6">
    <source>
        <dbReference type="Proteomes" id="UP001500839"/>
    </source>
</evidence>
<protein>
    <recommendedName>
        <fullName evidence="2">glutaminase</fullName>
        <ecNumber evidence="2">3.5.1.2</ecNumber>
    </recommendedName>
</protein>
<dbReference type="Gene3D" id="3.40.710.10">
    <property type="entry name" value="DD-peptidase/beta-lactamase superfamily"/>
    <property type="match status" value="1"/>
</dbReference>
<dbReference type="InterPro" id="IPR015868">
    <property type="entry name" value="Glutaminase"/>
</dbReference>
<comment type="catalytic activity">
    <reaction evidence="4">
        <text>L-glutamine + H2O = L-glutamate + NH4(+)</text>
        <dbReference type="Rhea" id="RHEA:15889"/>
        <dbReference type="ChEBI" id="CHEBI:15377"/>
        <dbReference type="ChEBI" id="CHEBI:28938"/>
        <dbReference type="ChEBI" id="CHEBI:29985"/>
        <dbReference type="ChEBI" id="CHEBI:58359"/>
        <dbReference type="EC" id="3.5.1.2"/>
    </reaction>
</comment>
<dbReference type="Pfam" id="PF04960">
    <property type="entry name" value="Glutaminase"/>
    <property type="match status" value="1"/>
</dbReference>
<dbReference type="EC" id="3.5.1.2" evidence="2"/>
<evidence type="ECO:0000256" key="2">
    <source>
        <dbReference type="ARBA" id="ARBA00012918"/>
    </source>
</evidence>
<organism evidence="5 6">
    <name type="scientific">Tomitella cavernea</name>
    <dbReference type="NCBI Taxonomy" id="1387982"/>
    <lineage>
        <taxon>Bacteria</taxon>
        <taxon>Bacillati</taxon>
        <taxon>Actinomycetota</taxon>
        <taxon>Actinomycetes</taxon>
        <taxon>Mycobacteriales</taxon>
        <taxon>Tomitella</taxon>
    </lineage>
</organism>
<evidence type="ECO:0000256" key="1">
    <source>
        <dbReference type="ARBA" id="ARBA00011076"/>
    </source>
</evidence>
<gene>
    <name evidence="5" type="ORF">GCM10023353_26900</name>
</gene>
<proteinExistence type="inferred from homology"/>
<evidence type="ECO:0000256" key="3">
    <source>
        <dbReference type="ARBA" id="ARBA00022801"/>
    </source>
</evidence>
<dbReference type="Proteomes" id="UP001500839">
    <property type="component" value="Unassembled WGS sequence"/>
</dbReference>
<dbReference type="EMBL" id="BAABKQ010000001">
    <property type="protein sequence ID" value="GAA4818418.1"/>
    <property type="molecule type" value="Genomic_DNA"/>
</dbReference>
<accession>A0ABP9CXD4</accession>
<comment type="caution">
    <text evidence="5">The sequence shown here is derived from an EMBL/GenBank/DDBJ whole genome shotgun (WGS) entry which is preliminary data.</text>
</comment>
<name>A0ABP9CXD4_9ACTN</name>
<dbReference type="PANTHER" id="PTHR12544">
    <property type="entry name" value="GLUTAMINASE"/>
    <property type="match status" value="1"/>
</dbReference>